<dbReference type="InterPro" id="IPR026992">
    <property type="entry name" value="DIOX_N"/>
</dbReference>
<dbReference type="EC" id="1.14.11.15" evidence="6"/>
<dbReference type="FunFam" id="2.60.120.330:FF:000013">
    <property type="entry name" value="Gibberellin 3-beta-dioxygenase 1"/>
    <property type="match status" value="1"/>
</dbReference>
<dbReference type="HOGENOM" id="CLU_010119_16_3_1"/>
<dbReference type="SUPFAM" id="SSF51197">
    <property type="entry name" value="Clavaminate synthase-like"/>
    <property type="match status" value="1"/>
</dbReference>
<dbReference type="GO" id="GO:0046872">
    <property type="term" value="F:metal ion binding"/>
    <property type="evidence" value="ECO:0007669"/>
    <property type="project" value="UniProtKB-KW"/>
</dbReference>
<feature type="domain" description="Fe2OG dioxygenase" evidence="8">
    <location>
        <begin position="194"/>
        <end position="296"/>
    </location>
</feature>
<evidence type="ECO:0000256" key="6">
    <source>
        <dbReference type="ARBA" id="ARBA00066695"/>
    </source>
</evidence>
<evidence type="ECO:0000256" key="5">
    <source>
        <dbReference type="ARBA" id="ARBA00023004"/>
    </source>
</evidence>
<evidence type="ECO:0000256" key="1">
    <source>
        <dbReference type="ARBA" id="ARBA00001961"/>
    </source>
</evidence>
<protein>
    <recommendedName>
        <fullName evidence="6">gibberellin 3beta-dioxygenase</fullName>
        <ecNumber evidence="6">1.14.11.15</ecNumber>
    </recommendedName>
</protein>
<keyword evidence="3" id="KW-0223">Dioxygenase</keyword>
<organism evidence="9 10">
    <name type="scientific">Amborella trichopoda</name>
    <dbReference type="NCBI Taxonomy" id="13333"/>
    <lineage>
        <taxon>Eukaryota</taxon>
        <taxon>Viridiplantae</taxon>
        <taxon>Streptophyta</taxon>
        <taxon>Embryophyta</taxon>
        <taxon>Tracheophyta</taxon>
        <taxon>Spermatophyta</taxon>
        <taxon>Magnoliopsida</taxon>
        <taxon>Amborellales</taxon>
        <taxon>Amborellaceae</taxon>
        <taxon>Amborella</taxon>
    </lineage>
</organism>
<dbReference type="Gene3D" id="2.60.120.330">
    <property type="entry name" value="B-lactam Antibiotic, Isopenicillin N Synthase, Chain"/>
    <property type="match status" value="1"/>
</dbReference>
<comment type="cofactor">
    <cofactor evidence="1">
        <name>L-ascorbate</name>
        <dbReference type="ChEBI" id="CHEBI:38290"/>
    </cofactor>
</comment>
<dbReference type="GO" id="GO:0016707">
    <property type="term" value="F:gibberellin 3-beta-dioxygenase activity"/>
    <property type="evidence" value="ECO:0007669"/>
    <property type="project" value="UniProtKB-EC"/>
</dbReference>
<dbReference type="Pfam" id="PF03171">
    <property type="entry name" value="2OG-FeII_Oxy"/>
    <property type="match status" value="1"/>
</dbReference>
<evidence type="ECO:0000259" key="8">
    <source>
        <dbReference type="PROSITE" id="PS51471"/>
    </source>
</evidence>
<keyword evidence="4 7" id="KW-0560">Oxidoreductase</keyword>
<name>W1NMD4_AMBTC</name>
<dbReference type="InterPro" id="IPR050231">
    <property type="entry name" value="Iron_ascorbate_oxido_reductase"/>
</dbReference>
<accession>W1NMD4</accession>
<dbReference type="Gramene" id="ERM97052">
    <property type="protein sequence ID" value="ERM97052"/>
    <property type="gene ID" value="AMTR_s00122p00090120"/>
</dbReference>
<evidence type="ECO:0000256" key="3">
    <source>
        <dbReference type="ARBA" id="ARBA00022964"/>
    </source>
</evidence>
<dbReference type="InterPro" id="IPR027443">
    <property type="entry name" value="IPNS-like_sf"/>
</dbReference>
<dbReference type="InterPro" id="IPR044861">
    <property type="entry name" value="IPNS-like_FE2OG_OXY"/>
</dbReference>
<evidence type="ECO:0000256" key="4">
    <source>
        <dbReference type="ARBA" id="ARBA00023002"/>
    </source>
</evidence>
<keyword evidence="5 7" id="KW-0408">Iron</keyword>
<dbReference type="AlphaFoldDB" id="W1NMD4"/>
<evidence type="ECO:0000256" key="2">
    <source>
        <dbReference type="ARBA" id="ARBA00022723"/>
    </source>
</evidence>
<dbReference type="OMA" id="AGKLMWL"/>
<evidence type="ECO:0000313" key="10">
    <source>
        <dbReference type="Proteomes" id="UP000017836"/>
    </source>
</evidence>
<evidence type="ECO:0000256" key="7">
    <source>
        <dbReference type="RuleBase" id="RU003682"/>
    </source>
</evidence>
<dbReference type="InterPro" id="IPR005123">
    <property type="entry name" value="Oxoglu/Fe-dep_dioxygenase_dom"/>
</dbReference>
<dbReference type="GO" id="GO:0009686">
    <property type="term" value="P:gibberellin biosynthetic process"/>
    <property type="evidence" value="ECO:0007669"/>
    <property type="project" value="UniProtKB-ARBA"/>
</dbReference>
<dbReference type="PROSITE" id="PS51471">
    <property type="entry name" value="FE2OG_OXY"/>
    <property type="match status" value="1"/>
</dbReference>
<gene>
    <name evidence="9" type="ORF">AMTR_s00122p00090120</name>
</gene>
<dbReference type="EMBL" id="KI396610">
    <property type="protein sequence ID" value="ERM97052.1"/>
    <property type="molecule type" value="Genomic_DNA"/>
</dbReference>
<comment type="similarity">
    <text evidence="7">Belongs to the iron/ascorbate-dependent oxidoreductase family.</text>
</comment>
<evidence type="ECO:0000313" key="9">
    <source>
        <dbReference type="EMBL" id="ERM97052.1"/>
    </source>
</evidence>
<dbReference type="Proteomes" id="UP000017836">
    <property type="component" value="Unassembled WGS sequence"/>
</dbReference>
<dbReference type="eggNOG" id="KOG0143">
    <property type="taxonomic scope" value="Eukaryota"/>
</dbReference>
<dbReference type="PANTHER" id="PTHR47990">
    <property type="entry name" value="2-OXOGLUTARATE (2OG) AND FE(II)-DEPENDENT OXYGENASE SUPERFAMILY PROTEIN-RELATED"/>
    <property type="match status" value="1"/>
</dbReference>
<reference evidence="10" key="1">
    <citation type="journal article" date="2013" name="Science">
        <title>The Amborella genome and the evolution of flowering plants.</title>
        <authorList>
            <consortium name="Amborella Genome Project"/>
        </authorList>
    </citation>
    <scope>NUCLEOTIDE SEQUENCE [LARGE SCALE GENOMIC DNA]</scope>
</reference>
<dbReference type="Pfam" id="PF14226">
    <property type="entry name" value="DIOX_N"/>
    <property type="match status" value="1"/>
</dbReference>
<dbReference type="STRING" id="13333.W1NMD4"/>
<keyword evidence="10" id="KW-1185">Reference proteome</keyword>
<proteinExistence type="inferred from homology"/>
<keyword evidence="2 7" id="KW-0479">Metal-binding</keyword>
<sequence>MPSISSGDLSSPLDGGVDFGSVKTVPESHAWQEPEGFSLESSDLDGIPVIDLSTPWWGVAREIGRACASWGAFQVVNHGVPDNVLKRVEEQGWRLFSLPPDQKLKAERGPDEIAGFGAPRITHFFPKRMWTEGFTVFGSPLEQARRLWPHDHMQFCEVIEEYQSEMKSLTVKLLELILEWVGAGKEDLNWEVGDSSGVTQLNSYPSCPEPSRAMGLAPHTDSSLLTVIHQSNTSGLQLLDASGQKWVTVPPVHGALVVNIGDLLHILSNGRCRSSMHRAVVNRVHHRLSFAYFCFPSPGATVEPLIGPDEPTALYRSVTWTEYLRIKGTLFNNALFSLLLPDSGFSTRLQQPFSLLPSQSRPSVMQESH</sequence>